<dbReference type="EMBL" id="QVXO01000054">
    <property type="protein sequence ID" value="RPJ88846.1"/>
    <property type="molecule type" value="Genomic_DNA"/>
</dbReference>
<evidence type="ECO:0000313" key="1">
    <source>
        <dbReference type="EMBL" id="RPJ88846.1"/>
    </source>
</evidence>
<proteinExistence type="predicted"/>
<organism evidence="1 2">
    <name type="scientific">Alcaligenes xylosoxydans xylosoxydans</name>
    <name type="common">Achromobacter xylosoxidans</name>
    <dbReference type="NCBI Taxonomy" id="85698"/>
    <lineage>
        <taxon>Bacteria</taxon>
        <taxon>Pseudomonadati</taxon>
        <taxon>Pseudomonadota</taxon>
        <taxon>Betaproteobacteria</taxon>
        <taxon>Burkholderiales</taxon>
        <taxon>Alcaligenaceae</taxon>
        <taxon>Achromobacter</taxon>
    </lineage>
</organism>
<sequence length="80" mass="8892">MKFAKEIIGLMAPYPGREFKMADLVRAATGARELTIKERTAARQGVLRAVTALIDHGQVLRRPSRPGVRNAAVYRWKSAT</sequence>
<dbReference type="OrthoDB" id="9133224at2"/>
<evidence type="ECO:0008006" key="3">
    <source>
        <dbReference type="Google" id="ProtNLM"/>
    </source>
</evidence>
<evidence type="ECO:0000313" key="2">
    <source>
        <dbReference type="Proteomes" id="UP000285324"/>
    </source>
</evidence>
<name>A0A424W697_ALCXX</name>
<dbReference type="Proteomes" id="UP000285324">
    <property type="component" value="Unassembled WGS sequence"/>
</dbReference>
<dbReference type="AlphaFoldDB" id="A0A424W697"/>
<protein>
    <recommendedName>
        <fullName evidence="3">DUF3253 domain-containing protein</fullName>
    </recommendedName>
</protein>
<accession>A0A424W697</accession>
<reference evidence="1 2" key="1">
    <citation type="submission" date="2018-08" db="EMBL/GenBank/DDBJ databases">
        <title>Achromobacter xylosoxidans Genome sequencing and assembly.</title>
        <authorList>
            <person name="Wang R."/>
            <person name="Rensing C."/>
            <person name="Li Y."/>
        </authorList>
    </citation>
    <scope>NUCLEOTIDE SEQUENCE [LARGE SCALE GENOMIC DNA]</scope>
    <source>
        <strain evidence="1 2">GD003A</strain>
    </source>
</reference>
<gene>
    <name evidence="1" type="ORF">DY367_25940</name>
</gene>
<comment type="caution">
    <text evidence="1">The sequence shown here is derived from an EMBL/GenBank/DDBJ whole genome shotgun (WGS) entry which is preliminary data.</text>
</comment>
<dbReference type="RefSeq" id="WP_082400926.1">
    <property type="nucleotide sequence ID" value="NZ_JACVMM010000053.1"/>
</dbReference>